<dbReference type="HAMAP" id="MF_02120">
    <property type="entry name" value="LysA"/>
    <property type="match status" value="1"/>
</dbReference>
<accession>A0A076MVN5</accession>
<evidence type="ECO:0000313" key="12">
    <source>
        <dbReference type="Proteomes" id="UP000062973"/>
    </source>
</evidence>
<name>A0A076MVN5_AMYME</name>
<dbReference type="KEGG" id="amq:AMETH_2723"/>
<dbReference type="GO" id="GO:0009089">
    <property type="term" value="P:lysine biosynthetic process via diaminopimelate"/>
    <property type="evidence" value="ECO:0007669"/>
    <property type="project" value="UniProtKB-UniRule"/>
</dbReference>
<keyword evidence="3 6" id="KW-0663">Pyridoxal phosphate</keyword>
<evidence type="ECO:0000256" key="1">
    <source>
        <dbReference type="ARBA" id="ARBA00001933"/>
    </source>
</evidence>
<comment type="cofactor">
    <cofactor evidence="1 6 8 9">
        <name>pyridoxal 5'-phosphate</name>
        <dbReference type="ChEBI" id="CHEBI:597326"/>
    </cofactor>
</comment>
<dbReference type="NCBIfam" id="TIGR01048">
    <property type="entry name" value="lysA"/>
    <property type="match status" value="1"/>
</dbReference>
<dbReference type="FunFam" id="3.20.20.10:FF:000003">
    <property type="entry name" value="Diaminopimelate decarboxylase"/>
    <property type="match status" value="1"/>
</dbReference>
<dbReference type="InterPro" id="IPR009006">
    <property type="entry name" value="Ala_racemase/Decarboxylase_C"/>
</dbReference>
<dbReference type="Pfam" id="PF02784">
    <property type="entry name" value="Orn_Arg_deC_N"/>
    <property type="match status" value="1"/>
</dbReference>
<comment type="catalytic activity">
    <reaction evidence="6 9">
        <text>meso-2,6-diaminopimelate + H(+) = L-lysine + CO2</text>
        <dbReference type="Rhea" id="RHEA:15101"/>
        <dbReference type="ChEBI" id="CHEBI:15378"/>
        <dbReference type="ChEBI" id="CHEBI:16526"/>
        <dbReference type="ChEBI" id="CHEBI:32551"/>
        <dbReference type="ChEBI" id="CHEBI:57791"/>
        <dbReference type="EC" id="4.1.1.20"/>
    </reaction>
</comment>
<dbReference type="Proteomes" id="UP000062973">
    <property type="component" value="Chromosome"/>
</dbReference>
<dbReference type="PRINTS" id="PR01179">
    <property type="entry name" value="ODADCRBXLASE"/>
</dbReference>
<dbReference type="PANTHER" id="PTHR43727">
    <property type="entry name" value="DIAMINOPIMELATE DECARBOXYLASE"/>
    <property type="match status" value="1"/>
</dbReference>
<keyword evidence="6" id="KW-0028">Amino-acid biosynthesis</keyword>
<dbReference type="InterPro" id="IPR029066">
    <property type="entry name" value="PLP-binding_barrel"/>
</dbReference>
<sequence>MTLAEVLPSVGLAGEPPLEPGLWPRTTRLAEGGDLTCGGVRLTRLAARFGTPVQVFDETEIRGRAESLRAAFPDAEIAFATKALPVRGVLRLLGFSADVCSAGEIAMARWAGVPGERILVHGNVKTPADLKAAFTAHAGRIVADSADEIDQLAALAPAGQRVLVRVTPGVDAHTHRALATAVEGQKFGFSLASGAALDAVGQVLAQPGLRAAGLHCHLGSQVHDTGSYAEAVRRMVRLLAGVRERHGVTLDQLDLGGGFAVPYRAGEPAFDLTGAARRILGTLRRECDRHRLPVPRLVLEPGRWLVATAGITLYRVAAVKSGFVAVDGGMSDTPRPALYGARYTARLVGRHTKAPRRPWTIAGRHCEAGDVLAEDVPLPADVRPGDLLAVPVSGAYHHALASNYNLVGRPPLVAVADGASRVLVRRETEEDLLRRDVG</sequence>
<evidence type="ECO:0000256" key="3">
    <source>
        <dbReference type="ARBA" id="ARBA00022898"/>
    </source>
</evidence>
<dbReference type="eggNOG" id="COG0019">
    <property type="taxonomic scope" value="Bacteria"/>
</dbReference>
<comment type="function">
    <text evidence="6">Specifically catalyzes the decarboxylation of meso-diaminopimelate (meso-DAP) to L-lysine.</text>
</comment>
<evidence type="ECO:0000256" key="8">
    <source>
        <dbReference type="PIRSR" id="PIRSR600183-50"/>
    </source>
</evidence>
<feature type="binding site" evidence="6">
    <location>
        <position position="396"/>
    </location>
    <ligand>
        <name>pyridoxal 5'-phosphate</name>
        <dbReference type="ChEBI" id="CHEBI:597326"/>
    </ligand>
</feature>
<feature type="active site" description="Proton donor" evidence="8">
    <location>
        <position position="366"/>
    </location>
</feature>
<reference evidence="11 12" key="1">
    <citation type="submission" date="2014-07" db="EMBL/GenBank/DDBJ databases">
        <title>Whole Genome Sequence of the Amycolatopsis methanolica 239.</title>
        <authorList>
            <person name="Tang B."/>
        </authorList>
    </citation>
    <scope>NUCLEOTIDE SEQUENCE [LARGE SCALE GENOMIC DNA]</scope>
    <source>
        <strain evidence="11 12">239</strain>
    </source>
</reference>
<keyword evidence="5 6" id="KW-0456">Lyase</keyword>
<dbReference type="SUPFAM" id="SSF51419">
    <property type="entry name" value="PLP-binding barrel"/>
    <property type="match status" value="1"/>
</dbReference>
<dbReference type="PRINTS" id="PR01181">
    <property type="entry name" value="DAPDCRBXLASE"/>
</dbReference>
<dbReference type="InterPro" id="IPR022644">
    <property type="entry name" value="De-COase2_N"/>
</dbReference>
<dbReference type="Gene3D" id="2.40.37.10">
    <property type="entry name" value="Lyase, Ornithine Decarboxylase, Chain A, domain 1"/>
    <property type="match status" value="1"/>
</dbReference>
<feature type="binding site" evidence="6">
    <location>
        <position position="258"/>
    </location>
    <ligand>
        <name>pyridoxal 5'-phosphate</name>
        <dbReference type="ChEBI" id="CHEBI:597326"/>
    </ligand>
</feature>
<evidence type="ECO:0000256" key="7">
    <source>
        <dbReference type="NCBIfam" id="TIGR01048"/>
    </source>
</evidence>
<evidence type="ECO:0000256" key="5">
    <source>
        <dbReference type="ARBA" id="ARBA00023239"/>
    </source>
</evidence>
<evidence type="ECO:0000259" key="10">
    <source>
        <dbReference type="Pfam" id="PF02784"/>
    </source>
</evidence>
<dbReference type="EMBL" id="CP009110">
    <property type="protein sequence ID" value="AIJ22815.1"/>
    <property type="molecule type" value="Genomic_DNA"/>
</dbReference>
<feature type="binding site" evidence="6">
    <location>
        <position position="303"/>
    </location>
    <ligand>
        <name>substrate</name>
    </ligand>
</feature>
<dbReference type="GO" id="GO:0030170">
    <property type="term" value="F:pyridoxal phosphate binding"/>
    <property type="evidence" value="ECO:0007669"/>
    <property type="project" value="UniProtKB-UniRule"/>
</dbReference>
<dbReference type="InterPro" id="IPR000183">
    <property type="entry name" value="Orn/DAP/Arg_de-COase"/>
</dbReference>
<feature type="binding site" evidence="6">
    <location>
        <position position="396"/>
    </location>
    <ligand>
        <name>substrate</name>
    </ligand>
</feature>
<dbReference type="SUPFAM" id="SSF50621">
    <property type="entry name" value="Alanine racemase C-terminal domain-like"/>
    <property type="match status" value="1"/>
</dbReference>
<dbReference type="PANTHER" id="PTHR43727:SF2">
    <property type="entry name" value="GROUP IV DECARBOXYLASE"/>
    <property type="match status" value="1"/>
</dbReference>
<feature type="binding site" evidence="6">
    <location>
        <position position="335"/>
    </location>
    <ligand>
        <name>substrate</name>
    </ligand>
</feature>
<evidence type="ECO:0000256" key="4">
    <source>
        <dbReference type="ARBA" id="ARBA00023154"/>
    </source>
</evidence>
<dbReference type="UniPathway" id="UPA00034">
    <property type="reaction ID" value="UER00027"/>
</dbReference>
<dbReference type="RefSeq" id="WP_017982034.1">
    <property type="nucleotide sequence ID" value="NZ_AQUL01000001.1"/>
</dbReference>
<dbReference type="OrthoDB" id="9802241at2"/>
<protein>
    <recommendedName>
        <fullName evidence="6 7">Diaminopimelate decarboxylase</fullName>
        <shortName evidence="6">DAP decarboxylase</shortName>
        <shortName evidence="6">DAPDC</shortName>
        <ecNumber evidence="6 7">4.1.1.20</ecNumber>
    </recommendedName>
</protein>
<feature type="domain" description="Orn/DAP/Arg decarboxylase 2 N-terminal" evidence="10">
    <location>
        <begin position="60"/>
        <end position="307"/>
    </location>
</feature>
<feature type="modified residue" description="N6-(pyridoxal phosphate)lysine" evidence="6 8">
    <location>
        <position position="82"/>
    </location>
</feature>
<keyword evidence="2 6" id="KW-0210">Decarboxylase</keyword>
<dbReference type="CDD" id="cd06828">
    <property type="entry name" value="PLPDE_III_DapDC"/>
    <property type="match status" value="1"/>
</dbReference>
<dbReference type="AlphaFoldDB" id="A0A076MVN5"/>
<evidence type="ECO:0000256" key="2">
    <source>
        <dbReference type="ARBA" id="ARBA00022793"/>
    </source>
</evidence>
<feature type="binding site" evidence="6">
    <location>
        <begin position="300"/>
        <end position="303"/>
    </location>
    <ligand>
        <name>pyridoxal 5'-phosphate</name>
        <dbReference type="ChEBI" id="CHEBI:597326"/>
    </ligand>
</feature>
<gene>
    <name evidence="6 11" type="primary">lysA</name>
    <name evidence="11" type="ORF">AMETH_2723</name>
</gene>
<dbReference type="Gene3D" id="3.20.20.10">
    <property type="entry name" value="Alanine racemase"/>
    <property type="match status" value="1"/>
</dbReference>
<dbReference type="HOGENOM" id="CLU_026444_0_1_11"/>
<dbReference type="EC" id="4.1.1.20" evidence="6 7"/>
<keyword evidence="4 6" id="KW-0457">Lysine biosynthesis</keyword>
<keyword evidence="12" id="KW-1185">Reference proteome</keyword>
<comment type="pathway">
    <text evidence="6 9">Amino-acid biosynthesis; L-lysine biosynthesis via DAP pathway; L-lysine from DL-2,6-diaminopimelate: step 1/1.</text>
</comment>
<comment type="subunit">
    <text evidence="6">Homodimer.</text>
</comment>
<dbReference type="GO" id="GO:0008836">
    <property type="term" value="F:diaminopimelate decarboxylase activity"/>
    <property type="evidence" value="ECO:0007669"/>
    <property type="project" value="UniProtKB-UniRule"/>
</dbReference>
<organism evidence="11 12">
    <name type="scientific">Amycolatopsis methanolica 239</name>
    <dbReference type="NCBI Taxonomy" id="1068978"/>
    <lineage>
        <taxon>Bacteria</taxon>
        <taxon>Bacillati</taxon>
        <taxon>Actinomycetota</taxon>
        <taxon>Actinomycetes</taxon>
        <taxon>Pseudonocardiales</taxon>
        <taxon>Pseudonocardiaceae</taxon>
        <taxon>Amycolatopsis</taxon>
        <taxon>Amycolatopsis methanolica group</taxon>
    </lineage>
</organism>
<dbReference type="InterPro" id="IPR002986">
    <property type="entry name" value="DAP_deCOOHase_LysA"/>
</dbReference>
<dbReference type="PATRIC" id="fig|1068978.7.peg.2910"/>
<evidence type="ECO:0000256" key="6">
    <source>
        <dbReference type="HAMAP-Rule" id="MF_02120"/>
    </source>
</evidence>
<dbReference type="STRING" id="1068978.AMETH_2723"/>
<feature type="binding site" evidence="6">
    <location>
        <position position="367"/>
    </location>
    <ligand>
        <name>substrate</name>
    </ligand>
</feature>
<comment type="similarity">
    <text evidence="6">Belongs to the Orn/Lys/Arg decarboxylase class-II family. LysA subfamily.</text>
</comment>
<proteinExistence type="inferred from homology"/>
<feature type="binding site" evidence="6">
    <location>
        <position position="339"/>
    </location>
    <ligand>
        <name>substrate</name>
    </ligand>
</feature>
<evidence type="ECO:0000313" key="11">
    <source>
        <dbReference type="EMBL" id="AIJ22815.1"/>
    </source>
</evidence>
<evidence type="ECO:0000256" key="9">
    <source>
        <dbReference type="RuleBase" id="RU003738"/>
    </source>
</evidence>